<dbReference type="AlphaFoldDB" id="A0A9W6HRF9"/>
<dbReference type="Proteomes" id="UP001142325">
    <property type="component" value="Unassembled WGS sequence"/>
</dbReference>
<sequence length="487" mass="51091">MRRLSGGAFWVLLAALVIANAVLCWQSLTTFRLWEDEAFNLTVPRNLLGGLGYTSDGALSGSTLTPFDPRISTGASVLLPVALVLATGIDPVIGARLIPLLYWGLLLAGLWILGRRIAGRWGALVAIAVPLAFQTAASNSPIQGPADLLGEIPAAALLVWAFIVLPRRAWLAGLLFGLALQAKLIALIALPAFAVALWALTPGRGWKRIGATATRSILPLVLAGLPTLLMEIAAFVILGPAAYLTHLRELASFVRSSGQNVAPTTIPEKVTVLADSWFSSPWLVLAAVLLGLAVGAVACTRSWRTWRTTGAKPAAEDLALGLAAVVGFLAFVGWWAQAAHTPLWVRHPAPGVFSFAPLLAAFTVRGMQFLWKGSLPLRALSAATATALIAVLGIGSAAHTVSALNPGWETLHTQRAAAAPLAAWVDDYRVTWLAAAPWGAAVPIIVLTGAHVGMFDAPAMQGVPQVTGGECSNEALADSGTYRICRP</sequence>
<accession>A0A9W6HRF9</accession>
<feature type="transmembrane region" description="Helical" evidence="1">
    <location>
        <begin position="277"/>
        <end position="298"/>
    </location>
</feature>
<evidence type="ECO:0000313" key="2">
    <source>
        <dbReference type="EMBL" id="GLK01541.1"/>
    </source>
</evidence>
<feature type="transmembrane region" description="Helical" evidence="1">
    <location>
        <begin position="318"/>
        <end position="336"/>
    </location>
</feature>
<feature type="transmembrane region" description="Helical" evidence="1">
    <location>
        <begin position="171"/>
        <end position="200"/>
    </location>
</feature>
<evidence type="ECO:0000313" key="3">
    <source>
        <dbReference type="Proteomes" id="UP001142325"/>
    </source>
</evidence>
<feature type="transmembrane region" description="Helical" evidence="1">
    <location>
        <begin position="220"/>
        <end position="243"/>
    </location>
</feature>
<dbReference type="EMBL" id="BSET01000001">
    <property type="protein sequence ID" value="GLK01541.1"/>
    <property type="molecule type" value="Genomic_DNA"/>
</dbReference>
<protein>
    <submittedName>
        <fullName evidence="2">Uncharacterized protein</fullName>
    </submittedName>
</protein>
<feature type="transmembrane region" description="Helical" evidence="1">
    <location>
        <begin position="348"/>
        <end position="367"/>
    </location>
</feature>
<keyword evidence="1" id="KW-0472">Membrane</keyword>
<proteinExistence type="predicted"/>
<feature type="transmembrane region" description="Helical" evidence="1">
    <location>
        <begin position="96"/>
        <end position="113"/>
    </location>
</feature>
<name>A0A9W6HRF9_9MICO</name>
<comment type="caution">
    <text evidence="2">The sequence shown here is derived from an EMBL/GenBank/DDBJ whole genome shotgun (WGS) entry which is preliminary data.</text>
</comment>
<keyword evidence="1" id="KW-1133">Transmembrane helix</keyword>
<reference evidence="2" key="1">
    <citation type="journal article" date="2014" name="Int. J. Syst. Evol. Microbiol.">
        <title>Complete genome sequence of Corynebacterium casei LMG S-19264T (=DSM 44701T), isolated from a smear-ripened cheese.</title>
        <authorList>
            <consortium name="US DOE Joint Genome Institute (JGI-PGF)"/>
            <person name="Walter F."/>
            <person name="Albersmeier A."/>
            <person name="Kalinowski J."/>
            <person name="Ruckert C."/>
        </authorList>
    </citation>
    <scope>NUCLEOTIDE SEQUENCE</scope>
    <source>
        <strain evidence="2">VKM Ac-1958</strain>
    </source>
</reference>
<evidence type="ECO:0000256" key="1">
    <source>
        <dbReference type="SAM" id="Phobius"/>
    </source>
</evidence>
<feature type="transmembrane region" description="Helical" evidence="1">
    <location>
        <begin position="119"/>
        <end position="136"/>
    </location>
</feature>
<feature type="transmembrane region" description="Helical" evidence="1">
    <location>
        <begin position="379"/>
        <end position="398"/>
    </location>
</feature>
<reference evidence="2" key="2">
    <citation type="submission" date="2023-01" db="EMBL/GenBank/DDBJ databases">
        <authorList>
            <person name="Sun Q."/>
            <person name="Evtushenko L."/>
        </authorList>
    </citation>
    <scope>NUCLEOTIDE SEQUENCE</scope>
    <source>
        <strain evidence="2">VKM Ac-1958</strain>
    </source>
</reference>
<keyword evidence="1" id="KW-0812">Transmembrane</keyword>
<gene>
    <name evidence="2" type="ORF">GCM10017596_12560</name>
</gene>
<organism evidence="2 3">
    <name type="scientific">Microbacterium keratanolyticum</name>
    <dbReference type="NCBI Taxonomy" id="67574"/>
    <lineage>
        <taxon>Bacteria</taxon>
        <taxon>Bacillati</taxon>
        <taxon>Actinomycetota</taxon>
        <taxon>Actinomycetes</taxon>
        <taxon>Micrococcales</taxon>
        <taxon>Microbacteriaceae</taxon>
        <taxon>Microbacterium</taxon>
    </lineage>
</organism>
<feature type="transmembrane region" description="Helical" evidence="1">
    <location>
        <begin position="430"/>
        <end position="450"/>
    </location>
</feature>
<keyword evidence="3" id="KW-1185">Reference proteome</keyword>